<feature type="domain" description="SAND" evidence="10">
    <location>
        <begin position="96"/>
        <end position="182"/>
    </location>
</feature>
<dbReference type="InterPro" id="IPR019787">
    <property type="entry name" value="Znf_PHD-finger"/>
</dbReference>
<evidence type="ECO:0000256" key="3">
    <source>
        <dbReference type="ARBA" id="ARBA00022833"/>
    </source>
</evidence>
<dbReference type="GO" id="GO:0000981">
    <property type="term" value="F:DNA-binding transcription factor activity, RNA polymerase II-specific"/>
    <property type="evidence" value="ECO:0007669"/>
    <property type="project" value="TreeGrafter"/>
</dbReference>
<dbReference type="PROSITE" id="PS50016">
    <property type="entry name" value="ZF_PHD_2"/>
    <property type="match status" value="1"/>
</dbReference>
<dbReference type="GO" id="GO:0008270">
    <property type="term" value="F:zinc ion binding"/>
    <property type="evidence" value="ECO:0007669"/>
    <property type="project" value="UniProtKB-KW"/>
</dbReference>
<feature type="compositionally biased region" description="Acidic residues" evidence="7">
    <location>
        <begin position="29"/>
        <end position="46"/>
    </location>
</feature>
<dbReference type="InterPro" id="IPR001965">
    <property type="entry name" value="Znf_PHD"/>
</dbReference>
<keyword evidence="4 5" id="KW-0103">Bromodomain</keyword>
<dbReference type="Pfam" id="PF01342">
    <property type="entry name" value="SAND"/>
    <property type="match status" value="2"/>
</dbReference>
<organism evidence="11 12">
    <name type="scientific">Sinocyclocheilus grahami</name>
    <name type="common">Dianchi golden-line fish</name>
    <name type="synonym">Barbus grahami</name>
    <dbReference type="NCBI Taxonomy" id="75366"/>
    <lineage>
        <taxon>Eukaryota</taxon>
        <taxon>Metazoa</taxon>
        <taxon>Chordata</taxon>
        <taxon>Craniata</taxon>
        <taxon>Vertebrata</taxon>
        <taxon>Euteleostomi</taxon>
        <taxon>Actinopterygii</taxon>
        <taxon>Neopterygii</taxon>
        <taxon>Teleostei</taxon>
        <taxon>Ostariophysi</taxon>
        <taxon>Cypriniformes</taxon>
        <taxon>Cyprinidae</taxon>
        <taxon>Cyprininae</taxon>
        <taxon>Sinocyclocheilus</taxon>
    </lineage>
</organism>
<dbReference type="InterPro" id="IPR013083">
    <property type="entry name" value="Znf_RING/FYVE/PHD"/>
</dbReference>
<evidence type="ECO:0000313" key="11">
    <source>
        <dbReference type="Ensembl" id="ENSSGRP00000032480.1"/>
    </source>
</evidence>
<reference evidence="11" key="1">
    <citation type="submission" date="2025-08" db="UniProtKB">
        <authorList>
            <consortium name="Ensembl"/>
        </authorList>
    </citation>
    <scope>IDENTIFICATION</scope>
</reference>
<reference evidence="11" key="2">
    <citation type="submission" date="2025-09" db="UniProtKB">
        <authorList>
            <consortium name="Ensembl"/>
        </authorList>
    </citation>
    <scope>IDENTIFICATION</scope>
</reference>
<dbReference type="PANTHER" id="PTHR46386:SF1">
    <property type="entry name" value="NUCLEAR BODY PROTEIN SP140-LIKE PROTEIN"/>
    <property type="match status" value="1"/>
</dbReference>
<dbReference type="InterPro" id="IPR036427">
    <property type="entry name" value="Bromodomain-like_sf"/>
</dbReference>
<dbReference type="Pfam" id="PF00439">
    <property type="entry name" value="Bromodomain"/>
    <property type="match status" value="1"/>
</dbReference>
<keyword evidence="12" id="KW-1185">Reference proteome</keyword>
<evidence type="ECO:0000256" key="1">
    <source>
        <dbReference type="ARBA" id="ARBA00022723"/>
    </source>
</evidence>
<dbReference type="PROSITE" id="PS50864">
    <property type="entry name" value="SAND"/>
    <property type="match status" value="2"/>
</dbReference>
<dbReference type="Pfam" id="PF00628">
    <property type="entry name" value="PHD"/>
    <property type="match status" value="1"/>
</dbReference>
<evidence type="ECO:0000259" key="8">
    <source>
        <dbReference type="PROSITE" id="PS50014"/>
    </source>
</evidence>
<dbReference type="InterPro" id="IPR010919">
    <property type="entry name" value="SAND-like_dom_sf"/>
</dbReference>
<feature type="domain" description="PHD-type" evidence="9">
    <location>
        <begin position="324"/>
        <end position="372"/>
    </location>
</feature>
<dbReference type="PANTHER" id="PTHR46386">
    <property type="entry name" value="NUCLEAR BODY PROTEIN SP140"/>
    <property type="match status" value="1"/>
</dbReference>
<dbReference type="SMART" id="SM00249">
    <property type="entry name" value="PHD"/>
    <property type="match status" value="1"/>
</dbReference>
<evidence type="ECO:0000256" key="7">
    <source>
        <dbReference type="SAM" id="MobiDB-lite"/>
    </source>
</evidence>
<feature type="compositionally biased region" description="Basic residues" evidence="7">
    <location>
        <begin position="69"/>
        <end position="79"/>
    </location>
</feature>
<gene>
    <name evidence="11" type="primary">LOC107583267</name>
</gene>
<dbReference type="PROSITE" id="PS50014">
    <property type="entry name" value="BROMODOMAIN_2"/>
    <property type="match status" value="1"/>
</dbReference>
<dbReference type="InterPro" id="IPR011011">
    <property type="entry name" value="Znf_FYVE_PHD"/>
</dbReference>
<evidence type="ECO:0000256" key="2">
    <source>
        <dbReference type="ARBA" id="ARBA00022771"/>
    </source>
</evidence>
<dbReference type="Proteomes" id="UP000472262">
    <property type="component" value="Unassembled WGS sequence"/>
</dbReference>
<dbReference type="SUPFAM" id="SSF47370">
    <property type="entry name" value="Bromodomain"/>
    <property type="match status" value="1"/>
</dbReference>
<dbReference type="Gene3D" id="3.10.390.10">
    <property type="entry name" value="SAND domain-like"/>
    <property type="match status" value="2"/>
</dbReference>
<dbReference type="CDD" id="cd15541">
    <property type="entry name" value="PHD_TIF1_like"/>
    <property type="match status" value="1"/>
</dbReference>
<evidence type="ECO:0000256" key="5">
    <source>
        <dbReference type="PROSITE-ProRule" id="PRU00035"/>
    </source>
</evidence>
<dbReference type="InterPro" id="IPR043563">
    <property type="entry name" value="Sp110/Sp140/Sp140L-like"/>
</dbReference>
<evidence type="ECO:0000256" key="6">
    <source>
        <dbReference type="PROSITE-ProRule" id="PRU00146"/>
    </source>
</evidence>
<dbReference type="GO" id="GO:0003677">
    <property type="term" value="F:DNA binding"/>
    <property type="evidence" value="ECO:0007669"/>
    <property type="project" value="InterPro"/>
</dbReference>
<keyword evidence="1" id="KW-0479">Metal-binding</keyword>
<dbReference type="InParanoid" id="A0A672M785"/>
<keyword evidence="2 6" id="KW-0863">Zinc-finger</keyword>
<feature type="region of interest" description="Disordered" evidence="7">
    <location>
        <begin position="21"/>
        <end position="94"/>
    </location>
</feature>
<proteinExistence type="predicted"/>
<keyword evidence="3" id="KW-0862">Zinc</keyword>
<evidence type="ECO:0000259" key="10">
    <source>
        <dbReference type="PROSITE" id="PS50864"/>
    </source>
</evidence>
<evidence type="ECO:0000259" key="9">
    <source>
        <dbReference type="PROSITE" id="PS50016"/>
    </source>
</evidence>
<dbReference type="SUPFAM" id="SSF57903">
    <property type="entry name" value="FYVE/PHD zinc finger"/>
    <property type="match status" value="1"/>
</dbReference>
<dbReference type="GO" id="GO:0005634">
    <property type="term" value="C:nucleus"/>
    <property type="evidence" value="ECO:0007669"/>
    <property type="project" value="TreeGrafter"/>
</dbReference>
<dbReference type="Gene3D" id="3.30.40.10">
    <property type="entry name" value="Zinc/RING finger domain, C3HC4 (zinc finger)"/>
    <property type="match status" value="1"/>
</dbReference>
<feature type="domain" description="SAND" evidence="10">
    <location>
        <begin position="222"/>
        <end position="303"/>
    </location>
</feature>
<accession>A0A672M785</accession>
<name>A0A672M785_SINGR</name>
<dbReference type="SMART" id="SM00258">
    <property type="entry name" value="SAND"/>
    <property type="match status" value="2"/>
</dbReference>
<protein>
    <submittedName>
        <fullName evidence="11">Nuclear body protein SP140-like protein</fullName>
    </submittedName>
</protein>
<evidence type="ECO:0000313" key="12">
    <source>
        <dbReference type="Proteomes" id="UP000472262"/>
    </source>
</evidence>
<dbReference type="InterPro" id="IPR001487">
    <property type="entry name" value="Bromodomain"/>
</dbReference>
<dbReference type="Ensembl" id="ENSSGRT00000034872.1">
    <property type="protein sequence ID" value="ENSSGRP00000032480.1"/>
    <property type="gene ID" value="ENSSGRG00000018178.1"/>
</dbReference>
<evidence type="ECO:0000256" key="4">
    <source>
        <dbReference type="ARBA" id="ARBA00023117"/>
    </source>
</evidence>
<dbReference type="SUPFAM" id="SSF63763">
    <property type="entry name" value="SAND domain-like"/>
    <property type="match status" value="2"/>
</dbReference>
<dbReference type="Gene3D" id="1.20.920.10">
    <property type="entry name" value="Bromodomain-like"/>
    <property type="match status" value="1"/>
</dbReference>
<dbReference type="InterPro" id="IPR000770">
    <property type="entry name" value="SAND_dom"/>
</dbReference>
<dbReference type="AlphaFoldDB" id="A0A672M785"/>
<sequence length="484" mass="55075">MFLYVRNNLCVERGNRLQVVNTARKPQDMEGESDIDTSSDSESESEFDPKSSTGSDSLSENDSAEAKQGKKRKLRKRNCKQTGPSSLCTPKKRQAEDSSQYLIQTFGNKTELPVTCGDKDGILHVEKYIDSKVEKCILSEDQWFKPNEFERFGGKGRNKKWKTSIFCDIFPLQKLIEAGLLSSFKKSRIQNKQCQRQLFPSCSESNSRNDVDNGDVVDEDDKDIIDMTMFEDLILSVTCGSGSGILHKWRFATGRCGRCIRTENFWLTPEDFIRLSKPDGTWKKDIVSHGMPLGKLITKRALEPHAVNCDCDICQEPDQNLLNDDMCFVCNSDGELVCCDDCPRAFHSRCHLPAPGADSPGSQWSCTFCVMKNVESSSQRIQQDVLSSPVSQYTLHCQYLLLHLLRESMTDLCVNVPGYSENICGPMMLGRVKMNLENNDYQTVREFITAIEYVFHHCTANRDNDFTRMTFRLKELFETVFKPL</sequence>
<feature type="domain" description="Bromo" evidence="8">
    <location>
        <begin position="415"/>
        <end position="458"/>
    </location>
</feature>